<gene>
    <name evidence="1" type="ORF">FH972_021110</name>
</gene>
<dbReference type="EMBL" id="VIBQ01000009">
    <property type="protein sequence ID" value="KAB8336801.1"/>
    <property type="molecule type" value="Genomic_DNA"/>
</dbReference>
<comment type="caution">
    <text evidence="1">The sequence shown here is derived from an EMBL/GenBank/DDBJ whole genome shotgun (WGS) entry which is preliminary data.</text>
</comment>
<organism evidence="1 2">
    <name type="scientific">Carpinus fangiana</name>
    <dbReference type="NCBI Taxonomy" id="176857"/>
    <lineage>
        <taxon>Eukaryota</taxon>
        <taxon>Viridiplantae</taxon>
        <taxon>Streptophyta</taxon>
        <taxon>Embryophyta</taxon>
        <taxon>Tracheophyta</taxon>
        <taxon>Spermatophyta</taxon>
        <taxon>Magnoliopsida</taxon>
        <taxon>eudicotyledons</taxon>
        <taxon>Gunneridae</taxon>
        <taxon>Pentapetalae</taxon>
        <taxon>rosids</taxon>
        <taxon>fabids</taxon>
        <taxon>Fagales</taxon>
        <taxon>Betulaceae</taxon>
        <taxon>Carpinus</taxon>
    </lineage>
</organism>
<dbReference type="Proteomes" id="UP000327013">
    <property type="component" value="Unassembled WGS sequence"/>
</dbReference>
<evidence type="ECO:0000313" key="1">
    <source>
        <dbReference type="EMBL" id="KAB8336801.1"/>
    </source>
</evidence>
<dbReference type="AlphaFoldDB" id="A0A5N6KNF8"/>
<proteinExistence type="predicted"/>
<accession>A0A5N6KNF8</accession>
<evidence type="ECO:0000313" key="2">
    <source>
        <dbReference type="Proteomes" id="UP000327013"/>
    </source>
</evidence>
<name>A0A5N6KNF8_9ROSI</name>
<reference evidence="1 2" key="1">
    <citation type="submission" date="2019-06" db="EMBL/GenBank/DDBJ databases">
        <title>A chromosomal-level reference genome of Carpinus fangiana (Coryloideae, Betulaceae).</title>
        <authorList>
            <person name="Yang X."/>
            <person name="Wang Z."/>
            <person name="Zhang L."/>
            <person name="Hao G."/>
            <person name="Liu J."/>
            <person name="Yang Y."/>
        </authorList>
    </citation>
    <scope>NUCLEOTIDE SEQUENCE [LARGE SCALE GENOMIC DNA]</scope>
    <source>
        <strain evidence="1">Cfa_2016G</strain>
        <tissue evidence="1">Leaf</tissue>
    </source>
</reference>
<sequence>MATKYAPFAILFKAANTTSGPRESKTGQMAKTPIVFRIMVNKSILVEPSLSQANPTPNRPIAV</sequence>
<protein>
    <submittedName>
        <fullName evidence="1">Uncharacterized protein</fullName>
    </submittedName>
</protein>
<keyword evidence="2" id="KW-1185">Reference proteome</keyword>